<proteinExistence type="predicted"/>
<dbReference type="RefSeq" id="WP_006375610.1">
    <property type="nucleotide sequence ID" value="NZ_JAAGLU010000021.1"/>
</dbReference>
<organism evidence="1">
    <name type="scientific">Streptomyces sp. SID12501</name>
    <dbReference type="NCBI Taxonomy" id="2706042"/>
    <lineage>
        <taxon>Bacteria</taxon>
        <taxon>Bacillati</taxon>
        <taxon>Actinomycetota</taxon>
        <taxon>Actinomycetes</taxon>
        <taxon>Kitasatosporales</taxon>
        <taxon>Streptomycetaceae</taxon>
        <taxon>Streptomyces</taxon>
    </lineage>
</organism>
<sequence length="61" mass="7123">MRRYRNLPHPNDDQVGTDVRYEGEWHRITGVGGSYFSLVRLRDGYPHSALVNDVNGHNDRR</sequence>
<comment type="caution">
    <text evidence="1">The sequence shown here is derived from an EMBL/GenBank/DDBJ whole genome shotgun (WGS) entry which is preliminary data.</text>
</comment>
<evidence type="ECO:0000313" key="1">
    <source>
        <dbReference type="EMBL" id="NEC89099.1"/>
    </source>
</evidence>
<dbReference type="GeneID" id="97402908"/>
<gene>
    <name evidence="1" type="ORF">G3I71_25545</name>
</gene>
<dbReference type="AlphaFoldDB" id="A0A6B3BXF6"/>
<dbReference type="EMBL" id="JAAGLU010000021">
    <property type="protein sequence ID" value="NEC89099.1"/>
    <property type="molecule type" value="Genomic_DNA"/>
</dbReference>
<accession>A0A6B3BXF6</accession>
<reference evidence="1" key="1">
    <citation type="submission" date="2020-01" db="EMBL/GenBank/DDBJ databases">
        <title>Insect and environment-associated Actinomycetes.</title>
        <authorList>
            <person name="Currrie C."/>
            <person name="Chevrette M."/>
            <person name="Carlson C."/>
            <person name="Stubbendieck R."/>
            <person name="Wendt-Pienkowski E."/>
        </authorList>
    </citation>
    <scope>NUCLEOTIDE SEQUENCE</scope>
    <source>
        <strain evidence="1">SID12501</strain>
    </source>
</reference>
<protein>
    <submittedName>
        <fullName evidence="1">Uncharacterized protein</fullName>
    </submittedName>
</protein>
<name>A0A6B3BXF6_9ACTN</name>